<evidence type="ECO:0000256" key="15">
    <source>
        <dbReference type="PROSITE-ProRule" id="PRU00176"/>
    </source>
</evidence>
<comment type="function">
    <text evidence="1">Involved in pre-25S rRNA processing.</text>
</comment>
<feature type="domain" description="RRM" evidence="17">
    <location>
        <begin position="289"/>
        <end position="368"/>
    </location>
</feature>
<feature type="compositionally biased region" description="Basic and acidic residues" evidence="16">
    <location>
        <begin position="121"/>
        <end position="133"/>
    </location>
</feature>
<keyword evidence="10" id="KW-0256">Endoplasmic reticulum</keyword>
<keyword evidence="14" id="KW-0539">Nucleus</keyword>
<feature type="compositionally biased region" description="Basic residues" evidence="16">
    <location>
        <begin position="429"/>
        <end position="440"/>
    </location>
</feature>
<evidence type="ECO:0000256" key="12">
    <source>
        <dbReference type="ARBA" id="ARBA00022927"/>
    </source>
</evidence>
<dbReference type="OrthoDB" id="442677at2759"/>
<protein>
    <recommendedName>
        <fullName evidence="7">Nucleolar protein 12</fullName>
    </recommendedName>
    <alternativeName>
        <fullName evidence="6">Nucleotide exchange factor SIL1</fullName>
    </alternativeName>
</protein>
<comment type="subunit">
    <text evidence="5">Interacts with KAR2.</text>
</comment>
<dbReference type="InterPro" id="IPR035979">
    <property type="entry name" value="RBD_domain_sf"/>
</dbReference>
<dbReference type="GO" id="GO:0005730">
    <property type="term" value="C:nucleolus"/>
    <property type="evidence" value="ECO:0007669"/>
    <property type="project" value="UniProtKB-SubCell"/>
</dbReference>
<comment type="similarity">
    <text evidence="4">Belongs to the SIL1 family.</text>
</comment>
<organism evidence="18 19">
    <name type="scientific">Cyberlindnera jadinii (strain ATCC 18201 / CBS 1600 / BCRC 20928 / JCM 3617 / NBRC 0987 / NRRL Y-1542)</name>
    <name type="common">Torula yeast</name>
    <name type="synonym">Candida utilis</name>
    <dbReference type="NCBI Taxonomy" id="983966"/>
    <lineage>
        <taxon>Eukaryota</taxon>
        <taxon>Fungi</taxon>
        <taxon>Dikarya</taxon>
        <taxon>Ascomycota</taxon>
        <taxon>Saccharomycotina</taxon>
        <taxon>Saccharomycetes</taxon>
        <taxon>Phaffomycetales</taxon>
        <taxon>Phaffomycetaceae</taxon>
        <taxon>Cyberlindnera</taxon>
    </lineage>
</organism>
<evidence type="ECO:0000256" key="10">
    <source>
        <dbReference type="ARBA" id="ARBA00022824"/>
    </source>
</evidence>
<evidence type="ECO:0000256" key="7">
    <source>
        <dbReference type="ARBA" id="ARBA00015520"/>
    </source>
</evidence>
<feature type="domain" description="RRM" evidence="17">
    <location>
        <begin position="183"/>
        <end position="281"/>
    </location>
</feature>
<feature type="region of interest" description="Disordered" evidence="16">
    <location>
        <begin position="421"/>
        <end position="441"/>
    </location>
</feature>
<gene>
    <name evidence="18" type="ORF">CYBJADRAFT_185410</name>
</gene>
<keyword evidence="13" id="KW-0811">Translocation</keyword>
<evidence type="ECO:0000256" key="14">
    <source>
        <dbReference type="ARBA" id="ARBA00023242"/>
    </source>
</evidence>
<dbReference type="PROSITE" id="PS50102">
    <property type="entry name" value="RRM"/>
    <property type="match status" value="2"/>
</dbReference>
<evidence type="ECO:0000313" key="19">
    <source>
        <dbReference type="Proteomes" id="UP000094389"/>
    </source>
</evidence>
<evidence type="ECO:0000259" key="17">
    <source>
        <dbReference type="PROSITE" id="PS50102"/>
    </source>
</evidence>
<dbReference type="Gene3D" id="1.25.10.10">
    <property type="entry name" value="Leucine-rich Repeat Variant"/>
    <property type="match status" value="1"/>
</dbReference>
<evidence type="ECO:0000313" key="18">
    <source>
        <dbReference type="EMBL" id="ODV72786.1"/>
    </source>
</evidence>
<keyword evidence="12" id="KW-0653">Protein transport</keyword>
<comment type="subcellular location">
    <subcellularLocation>
        <location evidence="2">Nucleus</location>
        <location evidence="2">Nucleolus</location>
    </subcellularLocation>
</comment>
<dbReference type="InterPro" id="IPR012677">
    <property type="entry name" value="Nucleotide-bd_a/b_plait_sf"/>
</dbReference>
<dbReference type="InterPro" id="IPR011989">
    <property type="entry name" value="ARM-like"/>
</dbReference>
<comment type="similarity">
    <text evidence="3">Belongs to the RRM RBM34 family.</text>
</comment>
<evidence type="ECO:0000256" key="4">
    <source>
        <dbReference type="ARBA" id="ARBA00010588"/>
    </source>
</evidence>
<dbReference type="SUPFAM" id="SSF48371">
    <property type="entry name" value="ARM repeat"/>
    <property type="match status" value="1"/>
</dbReference>
<proteinExistence type="inferred from homology"/>
<dbReference type="PANTHER" id="PTHR23236:SF25">
    <property type="entry name" value="RNA-BINDING PROTEIN 34"/>
    <property type="match status" value="1"/>
</dbReference>
<dbReference type="Proteomes" id="UP000094389">
    <property type="component" value="Unassembled WGS sequence"/>
</dbReference>
<dbReference type="GO" id="GO:0005783">
    <property type="term" value="C:endoplasmic reticulum"/>
    <property type="evidence" value="ECO:0007669"/>
    <property type="project" value="InterPro"/>
</dbReference>
<dbReference type="GO" id="GO:0000774">
    <property type="term" value="F:adenyl-nucleotide exchange factor activity"/>
    <property type="evidence" value="ECO:0007669"/>
    <property type="project" value="InterPro"/>
</dbReference>
<evidence type="ECO:0000256" key="8">
    <source>
        <dbReference type="ARBA" id="ARBA00022448"/>
    </source>
</evidence>
<evidence type="ECO:0000256" key="1">
    <source>
        <dbReference type="ARBA" id="ARBA00002475"/>
    </source>
</evidence>
<dbReference type="GO" id="GO:0000463">
    <property type="term" value="P:maturation of LSU-rRNA from tricistronic rRNA transcript (SSU-rRNA, 5.8S rRNA, LSU-rRNA)"/>
    <property type="evidence" value="ECO:0007669"/>
    <property type="project" value="TreeGrafter"/>
</dbReference>
<dbReference type="Pfam" id="PF00076">
    <property type="entry name" value="RRM_1"/>
    <property type="match status" value="1"/>
</dbReference>
<evidence type="ECO:0000256" key="6">
    <source>
        <dbReference type="ARBA" id="ARBA00015352"/>
    </source>
</evidence>
<dbReference type="STRING" id="983966.A0A1E4RZW2"/>
<dbReference type="InterPro" id="IPR016024">
    <property type="entry name" value="ARM-type_fold"/>
</dbReference>
<dbReference type="EMBL" id="KV453933">
    <property type="protein sequence ID" value="ODV72786.1"/>
    <property type="molecule type" value="Genomic_DNA"/>
</dbReference>
<keyword evidence="8" id="KW-0813">Transport</keyword>
<dbReference type="PANTHER" id="PTHR23236">
    <property type="entry name" value="EUKARYOTIC TRANSLATION INITIATION FACTOR 4B/4H"/>
    <property type="match status" value="1"/>
</dbReference>
<dbReference type="GeneID" id="30991567"/>
<dbReference type="AlphaFoldDB" id="A0A1E4RZW2"/>
<dbReference type="Gene3D" id="3.30.70.330">
    <property type="match status" value="2"/>
</dbReference>
<evidence type="ECO:0000256" key="16">
    <source>
        <dbReference type="SAM" id="MobiDB-lite"/>
    </source>
</evidence>
<dbReference type="GO" id="GO:0015031">
    <property type="term" value="P:protein transport"/>
    <property type="evidence" value="ECO:0007669"/>
    <property type="project" value="UniProtKB-KW"/>
</dbReference>
<feature type="region of interest" description="Disordered" evidence="16">
    <location>
        <begin position="540"/>
        <end position="566"/>
    </location>
</feature>
<keyword evidence="11 15" id="KW-0694">RNA-binding</keyword>
<feature type="compositionally biased region" description="Basic and acidic residues" evidence="16">
    <location>
        <begin position="73"/>
        <end position="89"/>
    </location>
</feature>
<evidence type="ECO:0000256" key="9">
    <source>
        <dbReference type="ARBA" id="ARBA00022729"/>
    </source>
</evidence>
<reference evidence="18 19" key="1">
    <citation type="journal article" date="2016" name="Proc. Natl. Acad. Sci. U.S.A.">
        <title>Comparative genomics of biotechnologically important yeasts.</title>
        <authorList>
            <person name="Riley R."/>
            <person name="Haridas S."/>
            <person name="Wolfe K.H."/>
            <person name="Lopes M.R."/>
            <person name="Hittinger C.T."/>
            <person name="Goeker M."/>
            <person name="Salamov A.A."/>
            <person name="Wisecaver J.H."/>
            <person name="Long T.M."/>
            <person name="Calvey C.H."/>
            <person name="Aerts A.L."/>
            <person name="Barry K.W."/>
            <person name="Choi C."/>
            <person name="Clum A."/>
            <person name="Coughlan A.Y."/>
            <person name="Deshpande S."/>
            <person name="Douglass A.P."/>
            <person name="Hanson S.J."/>
            <person name="Klenk H.-P."/>
            <person name="LaButti K.M."/>
            <person name="Lapidus A."/>
            <person name="Lindquist E.A."/>
            <person name="Lipzen A.M."/>
            <person name="Meier-Kolthoff J.P."/>
            <person name="Ohm R.A."/>
            <person name="Otillar R.P."/>
            <person name="Pangilinan J.L."/>
            <person name="Peng Y."/>
            <person name="Rokas A."/>
            <person name="Rosa C.A."/>
            <person name="Scheuner C."/>
            <person name="Sibirny A.A."/>
            <person name="Slot J.C."/>
            <person name="Stielow J.B."/>
            <person name="Sun H."/>
            <person name="Kurtzman C.P."/>
            <person name="Blackwell M."/>
            <person name="Grigoriev I.V."/>
            <person name="Jeffries T.W."/>
        </authorList>
    </citation>
    <scope>NUCLEOTIDE SEQUENCE [LARGE SCALE GENOMIC DNA]</scope>
    <source>
        <strain evidence="19">ATCC 18201 / CBS 1600 / BCRC 20928 / JCM 3617 / NBRC 0987 / NRRL Y-1542</strain>
    </source>
</reference>
<feature type="region of interest" description="Disordered" evidence="16">
    <location>
        <begin position="66"/>
        <end position="166"/>
    </location>
</feature>
<dbReference type="RefSeq" id="XP_020069825.1">
    <property type="nucleotide sequence ID" value="XM_020217171.1"/>
</dbReference>
<evidence type="ECO:0000256" key="2">
    <source>
        <dbReference type="ARBA" id="ARBA00004604"/>
    </source>
</evidence>
<accession>A0A1E4RZW2</accession>
<dbReference type="Pfam" id="PF16782">
    <property type="entry name" value="SIL1"/>
    <property type="match status" value="1"/>
</dbReference>
<sequence length="824" mass="92461">MSSVGFSVWMKREECFVLFRCLARVGVIDMAGVGNLFSAAKKDQALVGLFNDSAAGPVKRTITQRTTIKVAPKKQDDTTVDGGESRKEGDEEQEDEDAEAPTPLKKQKKKRGGDDDENADLEARYLEKILDKDEPAEEEATKEDSGDSDSDSDSETEAAEAKVKVSSAKTLDLKQEEVEKAERTVFVGNLNVTTITKKADYKAFKKLFVQHGPVESIRFRSIAFSEPLPRKAAFVKQSLNSTRDSVNAYVVFKDKASARKALDLNGSQLLGLHLRVDSVSHPAKVDNKRCIFVGNLDFEETEEELWKIFGECGDIESVRIVRDSKTNFGKGFGYVQFKDSVTVDRALLLNGKKLGSKKRQLRITRSKRMRPQQSLHKSLNAAKNLTDDQKTRLGRAKRVLGKADRSQAGKVIEGTRAKKGDRVTGIKNGKGRVKKPRHTKRSTEFKKMRDANETTSMYIEPLKLVVLASLVSPSFELFVPTDHWQLVPEGEALPRGLDIRMDLQTGDKWAKLSDDTSAQNQDIVAVPINEKRPLAKVTIGKDTAEEGEAAENEAVENEADDEDQGHIDKMKRALEVSTGHLELDETLQYVLSGKRAELVQHLETLVDQSHGLKEGISIVERAFDELLKLTRDENVTVRDLSLRVIAQCLRHNKEAVEKVNVVEVLPVLFEDLENSNNFIQKRILGVISALVVEDEANAKIFDNAGYFTKLLAQLPHLQEDAQLRVLNIFEDVTDHRYDEALFKTLEDMLITKSFNQYALESLFDAACSLKRGNNALKASSEFINWILEQVDKRQKSDPFRTKLLEARHEVFGNRLALRKAFDEL</sequence>
<name>A0A1E4RZW2_CYBJN</name>
<dbReference type="SUPFAM" id="SSF54928">
    <property type="entry name" value="RNA-binding domain, RBD"/>
    <property type="match status" value="2"/>
</dbReference>
<dbReference type="InterPro" id="IPR031884">
    <property type="entry name" value="Sil1_fungi"/>
</dbReference>
<keyword evidence="9" id="KW-0732">Signal</keyword>
<feature type="compositionally biased region" description="Acidic residues" evidence="16">
    <location>
        <begin position="90"/>
        <end position="99"/>
    </location>
</feature>
<evidence type="ECO:0000256" key="11">
    <source>
        <dbReference type="ARBA" id="ARBA00022884"/>
    </source>
</evidence>
<evidence type="ECO:0000256" key="5">
    <source>
        <dbReference type="ARBA" id="ARBA00011799"/>
    </source>
</evidence>
<dbReference type="SMART" id="SM00360">
    <property type="entry name" value="RRM"/>
    <property type="match status" value="2"/>
</dbReference>
<dbReference type="GO" id="GO:0019843">
    <property type="term" value="F:rRNA binding"/>
    <property type="evidence" value="ECO:0007669"/>
    <property type="project" value="TreeGrafter"/>
</dbReference>
<evidence type="ECO:0000256" key="3">
    <source>
        <dbReference type="ARBA" id="ARBA00007077"/>
    </source>
</evidence>
<feature type="compositionally biased region" description="Acidic residues" evidence="16">
    <location>
        <begin position="134"/>
        <end position="158"/>
    </location>
</feature>
<keyword evidence="19" id="KW-1185">Reference proteome</keyword>
<dbReference type="InterPro" id="IPR000504">
    <property type="entry name" value="RRM_dom"/>
</dbReference>
<feature type="compositionally biased region" description="Acidic residues" evidence="16">
    <location>
        <begin position="545"/>
        <end position="563"/>
    </location>
</feature>
<evidence type="ECO:0000256" key="13">
    <source>
        <dbReference type="ARBA" id="ARBA00023010"/>
    </source>
</evidence>